<sequence>MLNKLSAGKKLFLITLLFFAGVTNLMAQDDEIVYLEYAPGHDPLRSILVNWITDSDDADPELEYREEGESDWTEVSGSDNRIPISGPNSGKRRNSVLINNLSPDRSYEIRVEGKVERFRTPPSDGNDLRFIIGGDMYDGNSEDIVRFTELSKKAVDRNPHFAVVGGDIVNANADPDVAPQRWQIFMRKWYEQMRTSENELIPFIAIIGNNDVPNDFGDEPQDASYFHSYFSYPGFQGYGALDFGDFLRIITLNTSHTVPIEGTQTEWLEDRISEVNGSIDNVLPIYHVAAFPSVENFNNEYSTKVRENWKPIFENYGVEYVFEHDNHAYKKVNSNNGVTYLGDGGWGIESRLPKRLISIIKLDEYAKVNHLQFLELNDSGVDVEQIFYLEPPTLKDPSNITENGFRAEWVSMEGVDNYRITLSRDDEFDDIVSGLDNVFVSGGDSEGFTFSGLETNETYYYRVKAEISSNVSNTISGEFEEESIRISTVDPDESTVVTEADEVTADGNDKTRIIVRLKDEDGFKIPGVRVDIDASLAGANIDQIREVTNSDGEAIFEVTSTIPGTITFTAEAERPSGIMEISEKIEIDFIPEAPISLNATEVDNNGFIANWEIVEGADSYLLDVSADESFESFVPGYKGLDVGFTTDFEISDVDPGSIYYYRVRAEKDGLRSKNSQTVDVTTYPNSPISNSSGNVGATIININWNDAEGAQEYLLDVAKDQEFTDYVSDFERLNIGNQTSYEVSNLVPGTTYYFRVRSKAFTRLSEPSATVDVETAEIGVAQSELTSSQLRVLANGEQENTITILLRDSDNKNIEGEKITLVSNISDTEIRSIQTITDEDGVAIHAVSSNKPGEATYTAYVAGTYKVGELSIEFLPVEGSLKLGDNYPNPFNNQATIPVTVPNQMQVKITISNILGESVKTVIDQSLESGYYEIPVNLQDVASGTYFYRLWADDQINTKKMLLVK</sequence>
<feature type="domain" description="Big-1" evidence="6">
    <location>
        <begin position="493"/>
        <end position="590"/>
    </location>
</feature>
<dbReference type="InterPro" id="IPR003961">
    <property type="entry name" value="FN3_dom"/>
</dbReference>
<dbReference type="EMBL" id="JAKLWS010000039">
    <property type="protein sequence ID" value="MCG2590677.1"/>
    <property type="molecule type" value="Genomic_DNA"/>
</dbReference>
<dbReference type="SUPFAM" id="SSF49265">
    <property type="entry name" value="Fibronectin type III"/>
    <property type="match status" value="2"/>
</dbReference>
<evidence type="ECO:0000256" key="1">
    <source>
        <dbReference type="ARBA" id="ARBA00010116"/>
    </source>
</evidence>
<gene>
    <name evidence="7" type="ORF">L6773_19040</name>
</gene>
<evidence type="ECO:0000256" key="4">
    <source>
        <dbReference type="SAM" id="SignalP"/>
    </source>
</evidence>
<dbReference type="CDD" id="cd00063">
    <property type="entry name" value="FN3"/>
    <property type="match status" value="3"/>
</dbReference>
<dbReference type="SMART" id="SM00060">
    <property type="entry name" value="FN3"/>
    <property type="match status" value="4"/>
</dbReference>
<comment type="caution">
    <text evidence="7">The sequence shown here is derived from an EMBL/GenBank/DDBJ whole genome shotgun (WGS) entry which is preliminary data.</text>
</comment>
<dbReference type="InterPro" id="IPR003344">
    <property type="entry name" value="Big_1_dom"/>
</dbReference>
<name>A0ABS9KIQ9_9BACT</name>
<organism evidence="7 8">
    <name type="scientific">Rhodohalobacter sulfatireducens</name>
    <dbReference type="NCBI Taxonomy" id="2911366"/>
    <lineage>
        <taxon>Bacteria</taxon>
        <taxon>Pseudomonadati</taxon>
        <taxon>Balneolota</taxon>
        <taxon>Balneolia</taxon>
        <taxon>Balneolales</taxon>
        <taxon>Balneolaceae</taxon>
        <taxon>Rhodohalobacter</taxon>
    </lineage>
</organism>
<dbReference type="Pfam" id="PF02369">
    <property type="entry name" value="Big_1"/>
    <property type="match status" value="2"/>
</dbReference>
<protein>
    <submittedName>
        <fullName evidence="7">Ig-like domain-containing protein</fullName>
    </submittedName>
</protein>
<dbReference type="SUPFAM" id="SSF56300">
    <property type="entry name" value="Metallo-dependent phosphatases"/>
    <property type="match status" value="1"/>
</dbReference>
<dbReference type="InterPro" id="IPR036116">
    <property type="entry name" value="FN3_sf"/>
</dbReference>
<dbReference type="Pfam" id="PF00041">
    <property type="entry name" value="fn3"/>
    <property type="match status" value="1"/>
</dbReference>
<comment type="similarity">
    <text evidence="1">Belongs to the intimin/invasin family.</text>
</comment>
<dbReference type="PANTHER" id="PTHR22953:SF153">
    <property type="entry name" value="PURPLE ACID PHOSPHATASE"/>
    <property type="match status" value="1"/>
</dbReference>
<proteinExistence type="inferred from homology"/>
<dbReference type="InterPro" id="IPR015914">
    <property type="entry name" value="PAPs_N"/>
</dbReference>
<dbReference type="Pfam" id="PF18962">
    <property type="entry name" value="Por_Secre_tail"/>
    <property type="match status" value="1"/>
</dbReference>
<dbReference type="Gene3D" id="3.60.21.10">
    <property type="match status" value="1"/>
</dbReference>
<dbReference type="InterPro" id="IPR008964">
    <property type="entry name" value="Invasin/intimin_cell_adhesion"/>
</dbReference>
<dbReference type="PANTHER" id="PTHR22953">
    <property type="entry name" value="ACID PHOSPHATASE RELATED"/>
    <property type="match status" value="1"/>
</dbReference>
<feature type="signal peptide" evidence="4">
    <location>
        <begin position="1"/>
        <end position="27"/>
    </location>
</feature>
<keyword evidence="8" id="KW-1185">Reference proteome</keyword>
<feature type="domain" description="Big-1" evidence="6">
    <location>
        <begin position="782"/>
        <end position="875"/>
    </location>
</feature>
<evidence type="ECO:0000256" key="3">
    <source>
        <dbReference type="SAM" id="MobiDB-lite"/>
    </source>
</evidence>
<feature type="domain" description="Fibronectin type-III" evidence="5">
    <location>
        <begin position="684"/>
        <end position="778"/>
    </location>
</feature>
<accession>A0ABS9KIQ9</accession>
<reference evidence="7" key="1">
    <citation type="submission" date="2022-01" db="EMBL/GenBank/DDBJ databases">
        <authorList>
            <person name="Wang Y."/>
        </authorList>
    </citation>
    <scope>NUCLEOTIDE SEQUENCE</scope>
    <source>
        <strain evidence="7">WB101</strain>
    </source>
</reference>
<dbReference type="SMART" id="SM00634">
    <property type="entry name" value="BID_1"/>
    <property type="match status" value="2"/>
</dbReference>
<dbReference type="InterPro" id="IPR013783">
    <property type="entry name" value="Ig-like_fold"/>
</dbReference>
<evidence type="ECO:0000259" key="6">
    <source>
        <dbReference type="PROSITE" id="PS51127"/>
    </source>
</evidence>
<feature type="region of interest" description="Disordered" evidence="3">
    <location>
        <begin position="67"/>
        <end position="89"/>
    </location>
</feature>
<keyword evidence="2 4" id="KW-0732">Signal</keyword>
<dbReference type="Gene3D" id="2.60.40.10">
    <property type="entry name" value="Immunoglobulins"/>
    <property type="match status" value="5"/>
</dbReference>
<dbReference type="Proteomes" id="UP001165366">
    <property type="component" value="Unassembled WGS sequence"/>
</dbReference>
<evidence type="ECO:0000256" key="2">
    <source>
        <dbReference type="ARBA" id="ARBA00022729"/>
    </source>
</evidence>
<evidence type="ECO:0000313" key="8">
    <source>
        <dbReference type="Proteomes" id="UP001165366"/>
    </source>
</evidence>
<evidence type="ECO:0000313" key="7">
    <source>
        <dbReference type="EMBL" id="MCG2590677.1"/>
    </source>
</evidence>
<feature type="chain" id="PRO_5045247773" evidence="4">
    <location>
        <begin position="28"/>
        <end position="965"/>
    </location>
</feature>
<dbReference type="NCBIfam" id="TIGR04183">
    <property type="entry name" value="Por_Secre_tail"/>
    <property type="match status" value="1"/>
</dbReference>
<dbReference type="Pfam" id="PF16656">
    <property type="entry name" value="Pur_ac_phosph_N"/>
    <property type="match status" value="1"/>
</dbReference>
<reference evidence="7" key="2">
    <citation type="submission" date="2024-05" db="EMBL/GenBank/DDBJ databases">
        <title>Rhodohalobacter halophilus gen. nov., sp. nov., a moderately halophilic member of the family Balneolaceae.</title>
        <authorList>
            <person name="Xia J."/>
        </authorList>
    </citation>
    <scope>NUCLEOTIDE SEQUENCE</scope>
    <source>
        <strain evidence="7">WB101</strain>
    </source>
</reference>
<dbReference type="PROSITE" id="PS51127">
    <property type="entry name" value="BIG1"/>
    <property type="match status" value="2"/>
</dbReference>
<dbReference type="InterPro" id="IPR039331">
    <property type="entry name" value="PAPs-like"/>
</dbReference>
<evidence type="ECO:0000259" key="5">
    <source>
        <dbReference type="PROSITE" id="PS50853"/>
    </source>
</evidence>
<dbReference type="PROSITE" id="PS50853">
    <property type="entry name" value="FN3"/>
    <property type="match status" value="1"/>
</dbReference>
<dbReference type="RefSeq" id="WP_237856123.1">
    <property type="nucleotide sequence ID" value="NZ_JAKLWS010000039.1"/>
</dbReference>
<dbReference type="SUPFAM" id="SSF49373">
    <property type="entry name" value="Invasin/intimin cell-adhesion fragments"/>
    <property type="match status" value="2"/>
</dbReference>
<dbReference type="InterPro" id="IPR029052">
    <property type="entry name" value="Metallo-depent_PP-like"/>
</dbReference>
<dbReference type="InterPro" id="IPR026444">
    <property type="entry name" value="Secre_tail"/>
</dbReference>